<evidence type="ECO:0000256" key="1">
    <source>
        <dbReference type="SAM" id="SignalP"/>
    </source>
</evidence>
<evidence type="ECO:0000259" key="2">
    <source>
        <dbReference type="PROSITE" id="PS50106"/>
    </source>
</evidence>
<feature type="signal peptide" evidence="1">
    <location>
        <begin position="1"/>
        <end position="33"/>
    </location>
</feature>
<dbReference type="PANTHER" id="PTHR32060:SF22">
    <property type="entry name" value="CARBOXYL-TERMINAL-PROCESSING PEPTIDASE 3, CHLOROPLASTIC"/>
    <property type="match status" value="1"/>
</dbReference>
<name>A0A5B9VZA0_9BACT</name>
<reference evidence="3 4" key="1">
    <citation type="submission" date="2019-08" db="EMBL/GenBank/DDBJ databases">
        <title>Deep-cultivation of Planctomycetes and their phenomic and genomic characterization uncovers novel biology.</title>
        <authorList>
            <person name="Wiegand S."/>
            <person name="Jogler M."/>
            <person name="Boedeker C."/>
            <person name="Pinto D."/>
            <person name="Vollmers J."/>
            <person name="Rivas-Marin E."/>
            <person name="Kohn T."/>
            <person name="Peeters S.H."/>
            <person name="Heuer A."/>
            <person name="Rast P."/>
            <person name="Oberbeckmann S."/>
            <person name="Bunk B."/>
            <person name="Jeske O."/>
            <person name="Meyerdierks A."/>
            <person name="Storesund J.E."/>
            <person name="Kallscheuer N."/>
            <person name="Luecker S."/>
            <person name="Lage O.M."/>
            <person name="Pohl T."/>
            <person name="Merkel B.J."/>
            <person name="Hornburger P."/>
            <person name="Mueller R.-W."/>
            <person name="Bruemmer F."/>
            <person name="Labrenz M."/>
            <person name="Spormann A.M."/>
            <person name="Op den Camp H."/>
            <person name="Overmann J."/>
            <person name="Amann R."/>
            <person name="Jetten M.S.M."/>
            <person name="Mascher T."/>
            <person name="Medema M.H."/>
            <person name="Devos D.P."/>
            <person name="Kaster A.-K."/>
            <person name="Ovreas L."/>
            <person name="Rohde M."/>
            <person name="Galperin M.Y."/>
            <person name="Jogler C."/>
        </authorList>
    </citation>
    <scope>NUCLEOTIDE SEQUENCE [LARGE SCALE GENOMIC DNA]</scope>
    <source>
        <strain evidence="3 4">OJF2</strain>
    </source>
</reference>
<dbReference type="EMBL" id="CP042997">
    <property type="protein sequence ID" value="QEH33608.1"/>
    <property type="molecule type" value="Genomic_DNA"/>
</dbReference>
<dbReference type="InterPro" id="IPR005151">
    <property type="entry name" value="Tail-specific_protease"/>
</dbReference>
<dbReference type="RefSeq" id="WP_148593604.1">
    <property type="nucleotide sequence ID" value="NZ_CP042997.1"/>
</dbReference>
<gene>
    <name evidence="3" type="ORF">OJF2_21120</name>
</gene>
<dbReference type="GO" id="GO:0006508">
    <property type="term" value="P:proteolysis"/>
    <property type="evidence" value="ECO:0007669"/>
    <property type="project" value="UniProtKB-KW"/>
</dbReference>
<dbReference type="PROSITE" id="PS50106">
    <property type="entry name" value="PDZ"/>
    <property type="match status" value="1"/>
</dbReference>
<keyword evidence="1" id="KW-0732">Signal</keyword>
<dbReference type="PANTHER" id="PTHR32060">
    <property type="entry name" value="TAIL-SPECIFIC PROTEASE"/>
    <property type="match status" value="1"/>
</dbReference>
<keyword evidence="3" id="KW-0645">Protease</keyword>
<dbReference type="Gene3D" id="3.90.226.10">
    <property type="entry name" value="2-enoyl-CoA Hydratase, Chain A, domain 1"/>
    <property type="match status" value="1"/>
</dbReference>
<feature type="chain" id="PRO_5023101741" evidence="1">
    <location>
        <begin position="34"/>
        <end position="400"/>
    </location>
</feature>
<dbReference type="InterPro" id="IPR001478">
    <property type="entry name" value="PDZ"/>
</dbReference>
<keyword evidence="4" id="KW-1185">Reference proteome</keyword>
<dbReference type="Gene3D" id="3.30.750.44">
    <property type="match status" value="1"/>
</dbReference>
<dbReference type="InterPro" id="IPR029045">
    <property type="entry name" value="ClpP/crotonase-like_dom_sf"/>
</dbReference>
<evidence type="ECO:0000313" key="3">
    <source>
        <dbReference type="EMBL" id="QEH33608.1"/>
    </source>
</evidence>
<dbReference type="SUPFAM" id="SSF52096">
    <property type="entry name" value="ClpP/crotonase"/>
    <property type="match status" value="1"/>
</dbReference>
<proteinExistence type="predicted"/>
<dbReference type="GO" id="GO:0004175">
    <property type="term" value="F:endopeptidase activity"/>
    <property type="evidence" value="ECO:0007669"/>
    <property type="project" value="TreeGrafter"/>
</dbReference>
<dbReference type="GO" id="GO:0008236">
    <property type="term" value="F:serine-type peptidase activity"/>
    <property type="evidence" value="ECO:0007669"/>
    <property type="project" value="InterPro"/>
</dbReference>
<organism evidence="3 4">
    <name type="scientific">Aquisphaera giovannonii</name>
    <dbReference type="NCBI Taxonomy" id="406548"/>
    <lineage>
        <taxon>Bacteria</taxon>
        <taxon>Pseudomonadati</taxon>
        <taxon>Planctomycetota</taxon>
        <taxon>Planctomycetia</taxon>
        <taxon>Isosphaerales</taxon>
        <taxon>Isosphaeraceae</taxon>
        <taxon>Aquisphaera</taxon>
    </lineage>
</organism>
<dbReference type="AlphaFoldDB" id="A0A5B9VZA0"/>
<dbReference type="OrthoDB" id="259755at2"/>
<protein>
    <submittedName>
        <fullName evidence="3">Putative CtpA-like serine protease</fullName>
        <ecNumber evidence="3">3.4.21.-</ecNumber>
    </submittedName>
</protein>
<dbReference type="CDD" id="cd07562">
    <property type="entry name" value="Peptidase_S41_TRI"/>
    <property type="match status" value="1"/>
</dbReference>
<dbReference type="SMART" id="SM00245">
    <property type="entry name" value="TSPc"/>
    <property type="match status" value="1"/>
</dbReference>
<accession>A0A5B9VZA0</accession>
<dbReference type="SUPFAM" id="SSF50156">
    <property type="entry name" value="PDZ domain-like"/>
    <property type="match status" value="1"/>
</dbReference>
<keyword evidence="3" id="KW-0378">Hydrolase</keyword>
<dbReference type="Pfam" id="PF03572">
    <property type="entry name" value="Peptidase_S41"/>
    <property type="match status" value="1"/>
</dbReference>
<evidence type="ECO:0000313" key="4">
    <source>
        <dbReference type="Proteomes" id="UP000324233"/>
    </source>
</evidence>
<feature type="domain" description="PDZ" evidence="2">
    <location>
        <begin position="106"/>
        <end position="165"/>
    </location>
</feature>
<dbReference type="SMART" id="SM00228">
    <property type="entry name" value="PDZ"/>
    <property type="match status" value="1"/>
</dbReference>
<dbReference type="InterPro" id="IPR036034">
    <property type="entry name" value="PDZ_sf"/>
</dbReference>
<dbReference type="Proteomes" id="UP000324233">
    <property type="component" value="Chromosome"/>
</dbReference>
<dbReference type="EC" id="3.4.21.-" evidence="3"/>
<dbReference type="KEGG" id="agv:OJF2_21120"/>
<sequence length="400" mass="43148" precursor="true">MTAAGCRPHTSIASRMALLGMLAWGTLAGPLRADDWQAMESRLVAVVRARFYDKRRADDWAQSNAHFSRDVRDAAGYDEAARAAVGRLRTSHTAYYTADEPRYHGLRSIFRGPMGLSPRDVEVDSIGVDLAAGGFIRVIFAGSPASRAGLKRGDRIVLADGKPFEPIASLRGRARSPVKLSVQGRPGGPLREVTLMPRKIDPKREWLEDQEKGARIAERGGKKVAVMRLFSAAGEEHEAVLRNAIAGDFAAADALVLDLRDGWGGASPSFVNLFNRTPPVVEMTERGGSKAIHDTQWRKPLVLLVNEGAKSGKEIVAYAVKKHKLGTLVGMRTGGAVLAGTPIPLGNRALLYLAVADVRVDGERLEGFGVSPDVVVTEDLSYADGRDDQLDRAIDVAAKP</sequence>
<dbReference type="Gene3D" id="2.30.42.10">
    <property type="match status" value="1"/>
</dbReference>